<name>E0XRX0_9GAMM</name>
<dbReference type="AlphaFoldDB" id="E0XRX0"/>
<evidence type="ECO:0000313" key="4">
    <source>
        <dbReference type="EMBL" id="ADI17161.1"/>
    </source>
</evidence>
<feature type="binding site" evidence="2">
    <location>
        <begin position="31"/>
        <end position="39"/>
    </location>
    <ligand>
        <name>ATP</name>
        <dbReference type="ChEBI" id="CHEBI:30616"/>
    </ligand>
</feature>
<dbReference type="InterPro" id="IPR027417">
    <property type="entry name" value="P-loop_NTPase"/>
</dbReference>
<dbReference type="GO" id="GO:0005524">
    <property type="term" value="F:ATP binding"/>
    <property type="evidence" value="ECO:0007669"/>
    <property type="project" value="UniProtKB-KW"/>
</dbReference>
<dbReference type="InterPro" id="IPR050566">
    <property type="entry name" value="Deoxyribonucleoside_kinase"/>
</dbReference>
<reference evidence="4" key="1">
    <citation type="journal article" date="2011" name="Environ. Microbiol.">
        <title>Time-series analyses of Monterey Bay coastal microbial picoplankton using a 'genome proxy' microarray.</title>
        <authorList>
            <person name="Rich V.I."/>
            <person name="Pham V.D."/>
            <person name="Eppley J."/>
            <person name="Shi Y."/>
            <person name="DeLong E.F."/>
        </authorList>
    </citation>
    <scope>NUCLEOTIDE SEQUENCE</scope>
</reference>
<sequence length="236" mass="27136">MLHEQKEVEDRRQRNDKRATVNAPNFIAIEGPIGVGKTTLAKRLAETFGKQLLLEPSFENPFLESFYANGSKFALPTQLYFLLNRARQLAEIPQPGILEQQLVSDFLFEKDRLFAELTLNKEELKLYDEITLNLSLNIPKPNLVVYLQAPTSVLLDRIRDRGMLVEKSIKENYLGGLSESYSKFFLYYNDAPVLTVNSTYTDFISNEEHYEGLVEQILSMRGSHQFFSPNPSLLDY</sequence>
<dbReference type="Gene3D" id="3.40.50.300">
    <property type="entry name" value="P-loop containing nucleotide triphosphate hydrolases"/>
    <property type="match status" value="1"/>
</dbReference>
<dbReference type="SUPFAM" id="SSF52540">
    <property type="entry name" value="P-loop containing nucleoside triphosphate hydrolases"/>
    <property type="match status" value="1"/>
</dbReference>
<feature type="binding site" evidence="2">
    <location>
        <begin position="157"/>
        <end position="161"/>
    </location>
    <ligand>
        <name>ATP</name>
        <dbReference type="ChEBI" id="CHEBI:30616"/>
    </ligand>
</feature>
<dbReference type="InterPro" id="IPR031314">
    <property type="entry name" value="DNK_dom"/>
</dbReference>
<evidence type="ECO:0000256" key="2">
    <source>
        <dbReference type="PIRSR" id="PIRSR000705-3"/>
    </source>
</evidence>
<dbReference type="InterPro" id="IPR002624">
    <property type="entry name" value="DCK/DGK"/>
</dbReference>
<dbReference type="Pfam" id="PF01712">
    <property type="entry name" value="dNK"/>
    <property type="match status" value="1"/>
</dbReference>
<organism evidence="4">
    <name type="scientific">uncultured gamma proteobacterium HF0070_08D07</name>
    <dbReference type="NCBI Taxonomy" id="710983"/>
    <lineage>
        <taxon>Bacteria</taxon>
        <taxon>Pseudomonadati</taxon>
        <taxon>Pseudomonadota</taxon>
        <taxon>Gammaproteobacteria</taxon>
        <taxon>environmental samples</taxon>
    </lineage>
</organism>
<dbReference type="GO" id="GO:0019136">
    <property type="term" value="F:deoxynucleoside kinase activity"/>
    <property type="evidence" value="ECO:0007669"/>
    <property type="project" value="InterPro"/>
</dbReference>
<keyword evidence="2" id="KW-0067">ATP-binding</keyword>
<evidence type="ECO:0000256" key="1">
    <source>
        <dbReference type="PIRSR" id="PIRSR000705-1"/>
    </source>
</evidence>
<feature type="active site" description="Proton acceptor" evidence="1">
    <location>
        <position position="99"/>
    </location>
</feature>
<dbReference type="PANTHER" id="PTHR10513">
    <property type="entry name" value="DEOXYNUCLEOSIDE KINASE"/>
    <property type="match status" value="1"/>
</dbReference>
<keyword evidence="4" id="KW-0808">Transferase</keyword>
<dbReference type="PANTHER" id="PTHR10513:SF46">
    <property type="entry name" value="DEOXYGUANOSINE KINASE"/>
    <property type="match status" value="1"/>
</dbReference>
<feature type="domain" description="Deoxynucleoside kinase" evidence="3">
    <location>
        <begin position="27"/>
        <end position="217"/>
    </location>
</feature>
<proteinExistence type="predicted"/>
<accession>E0XRX0</accession>
<protein>
    <submittedName>
        <fullName evidence="4">Deoxynucleoside kinases</fullName>
    </submittedName>
</protein>
<keyword evidence="4" id="KW-0418">Kinase</keyword>
<dbReference type="PIRSF" id="PIRSF000705">
    <property type="entry name" value="DNK"/>
    <property type="match status" value="1"/>
</dbReference>
<evidence type="ECO:0000259" key="3">
    <source>
        <dbReference type="Pfam" id="PF01712"/>
    </source>
</evidence>
<dbReference type="GO" id="GO:0005737">
    <property type="term" value="C:cytoplasm"/>
    <property type="evidence" value="ECO:0007669"/>
    <property type="project" value="TreeGrafter"/>
</dbReference>
<dbReference type="EMBL" id="GU474855">
    <property type="protein sequence ID" value="ADI17161.1"/>
    <property type="molecule type" value="Genomic_DNA"/>
</dbReference>
<dbReference type="CDD" id="cd01673">
    <property type="entry name" value="dNK"/>
    <property type="match status" value="1"/>
</dbReference>
<keyword evidence="2" id="KW-0547">Nucleotide-binding</keyword>